<dbReference type="SUPFAM" id="SSF47240">
    <property type="entry name" value="Ferritin-like"/>
    <property type="match status" value="1"/>
</dbReference>
<comment type="caution">
    <text evidence="1">The sequence shown here is derived from an EMBL/GenBank/DDBJ whole genome shotgun (WGS) entry which is preliminary data.</text>
</comment>
<proteinExistence type="predicted"/>
<dbReference type="Proteomes" id="UP000298860">
    <property type="component" value="Unassembled WGS sequence"/>
</dbReference>
<reference evidence="2" key="1">
    <citation type="submission" date="2019-04" db="EMBL/GenBank/DDBJ databases">
        <title>Draft genome sequence of Pseudonocardiaceae bacterium SL3-2-4.</title>
        <authorList>
            <person name="Ningsih F."/>
            <person name="Yokota A."/>
            <person name="Sakai Y."/>
            <person name="Nanatani K."/>
            <person name="Yabe S."/>
            <person name="Oetari A."/>
            <person name="Sjamsuridzal W."/>
        </authorList>
    </citation>
    <scope>NUCLEOTIDE SEQUENCE [LARGE SCALE GENOMIC DNA]</scope>
    <source>
        <strain evidence="2">SL3-2-4</strain>
    </source>
</reference>
<dbReference type="InterPro" id="IPR009078">
    <property type="entry name" value="Ferritin-like_SF"/>
</dbReference>
<dbReference type="InterPro" id="IPR012348">
    <property type="entry name" value="RNR-like"/>
</dbReference>
<dbReference type="Pfam" id="PF11583">
    <property type="entry name" value="AurF"/>
    <property type="match status" value="1"/>
</dbReference>
<organism evidence="1 2">
    <name type="scientific">Gandjariella thermophila</name>
    <dbReference type="NCBI Taxonomy" id="1931992"/>
    <lineage>
        <taxon>Bacteria</taxon>
        <taxon>Bacillati</taxon>
        <taxon>Actinomycetota</taxon>
        <taxon>Actinomycetes</taxon>
        <taxon>Pseudonocardiales</taxon>
        <taxon>Pseudonocardiaceae</taxon>
        <taxon>Gandjariella</taxon>
    </lineage>
</organism>
<evidence type="ECO:0000313" key="2">
    <source>
        <dbReference type="Proteomes" id="UP000298860"/>
    </source>
</evidence>
<keyword evidence="2" id="KW-1185">Reference proteome</keyword>
<dbReference type="OrthoDB" id="3608488at2"/>
<sequence length="295" mass="34645">MTALREAIAAMSGTVDRLNELSREKYTNPYEALATWPDSLDATADWFTSPELSTLYGTPYWPEDEARQRELCFHESANFFSLNIHGEKALMQGLATRLYRPDLADIADYLHHFLDEENKHSVYFGTYCRRYARVYRSRHVPFPGGTDRAVEDLLFFAKVLIFEEIADRHNVLQARDDRLHPLARFINEAHHADESRHLVFNRAIVRAFWDTYVPEWTGERLTEIRKYLNQFFTTTWREYYNPDVYADCGYDDPWDVAEAAWQAPAQREHRRQVSAKCLRFFTSTGLLLEEPADVR</sequence>
<dbReference type="EMBL" id="BJFL01000028">
    <property type="protein sequence ID" value="GDY32773.1"/>
    <property type="molecule type" value="Genomic_DNA"/>
</dbReference>
<accession>A0A4D4JFX2</accession>
<dbReference type="GO" id="GO:0016491">
    <property type="term" value="F:oxidoreductase activity"/>
    <property type="evidence" value="ECO:0007669"/>
    <property type="project" value="InterPro"/>
</dbReference>
<name>A0A4D4JFX2_9PSEU</name>
<dbReference type="RefSeq" id="WP_137815769.1">
    <property type="nucleotide sequence ID" value="NZ_BJFL01000028.1"/>
</dbReference>
<dbReference type="AlphaFoldDB" id="A0A4D4JFX2"/>
<evidence type="ECO:0000313" key="1">
    <source>
        <dbReference type="EMBL" id="GDY32773.1"/>
    </source>
</evidence>
<protein>
    <submittedName>
        <fullName evidence="1">Membrane protein</fullName>
    </submittedName>
</protein>
<gene>
    <name evidence="1" type="ORF">GTS_44060</name>
</gene>
<dbReference type="InterPro" id="IPR025859">
    <property type="entry name" value="AurF/CmlI"/>
</dbReference>
<dbReference type="Gene3D" id="1.10.620.20">
    <property type="entry name" value="Ribonucleotide Reductase, subunit A"/>
    <property type="match status" value="1"/>
</dbReference>